<dbReference type="AlphaFoldDB" id="A0A8H7A8V7"/>
<organism evidence="2 3">
    <name type="scientific">Endocarpon pusillum</name>
    <dbReference type="NCBI Taxonomy" id="364733"/>
    <lineage>
        <taxon>Eukaryota</taxon>
        <taxon>Fungi</taxon>
        <taxon>Dikarya</taxon>
        <taxon>Ascomycota</taxon>
        <taxon>Pezizomycotina</taxon>
        <taxon>Eurotiomycetes</taxon>
        <taxon>Chaetothyriomycetidae</taxon>
        <taxon>Verrucariales</taxon>
        <taxon>Verrucariaceae</taxon>
        <taxon>Endocarpon</taxon>
    </lineage>
</organism>
<evidence type="ECO:0000313" key="2">
    <source>
        <dbReference type="EMBL" id="KAF7504678.1"/>
    </source>
</evidence>
<evidence type="ECO:0000313" key="3">
    <source>
        <dbReference type="Proteomes" id="UP000606974"/>
    </source>
</evidence>
<accession>A0A8H7A8V7</accession>
<reference evidence="2" key="1">
    <citation type="submission" date="2020-02" db="EMBL/GenBank/DDBJ databases">
        <authorList>
            <person name="Palmer J.M."/>
        </authorList>
    </citation>
    <scope>NUCLEOTIDE SEQUENCE</scope>
    <source>
        <strain evidence="2">EPUS1.4</strain>
        <tissue evidence="2">Thallus</tissue>
    </source>
</reference>
<proteinExistence type="predicted"/>
<evidence type="ECO:0000256" key="1">
    <source>
        <dbReference type="SAM" id="MobiDB-lite"/>
    </source>
</evidence>
<gene>
    <name evidence="2" type="ORF">GJ744_001959</name>
</gene>
<name>A0A8H7A8V7_9EURO</name>
<keyword evidence="3" id="KW-1185">Reference proteome</keyword>
<sequence length="138" mass="15639">MASETPLSPTKSHKGASSTKVVALDCEIRQVAIHPELPEVKVPSADFNKPYQYHPVSCELLSSEDLQHHKLPQLQKQYTTPEAALKAQAEAVKEVKDKMAEAERKTRDINQQMEEMKKTREVERKVYMKQGKNLPDAV</sequence>
<protein>
    <submittedName>
        <fullName evidence="2">Uncharacterized protein</fullName>
    </submittedName>
</protein>
<dbReference type="OrthoDB" id="4161285at2759"/>
<comment type="caution">
    <text evidence="2">The sequence shown here is derived from an EMBL/GenBank/DDBJ whole genome shotgun (WGS) entry which is preliminary data.</text>
</comment>
<dbReference type="Proteomes" id="UP000606974">
    <property type="component" value="Unassembled WGS sequence"/>
</dbReference>
<dbReference type="EMBL" id="JAACFV010000130">
    <property type="protein sequence ID" value="KAF7504678.1"/>
    <property type="molecule type" value="Genomic_DNA"/>
</dbReference>
<feature type="region of interest" description="Disordered" evidence="1">
    <location>
        <begin position="100"/>
        <end position="122"/>
    </location>
</feature>